<dbReference type="Proteomes" id="UP000288943">
    <property type="component" value="Chromosome"/>
</dbReference>
<dbReference type="InterPro" id="IPR018682">
    <property type="entry name" value="DUF2167_membr"/>
</dbReference>
<name>A0A410X2Y5_9BACL</name>
<keyword evidence="2" id="KW-0812">Transmembrane</keyword>
<feature type="transmembrane region" description="Helical" evidence="2">
    <location>
        <begin position="255"/>
        <end position="278"/>
    </location>
</feature>
<dbReference type="OrthoDB" id="196355at2"/>
<evidence type="ECO:0000256" key="1">
    <source>
        <dbReference type="SAM" id="MobiDB-lite"/>
    </source>
</evidence>
<dbReference type="Pfam" id="PF09935">
    <property type="entry name" value="DUF2167"/>
    <property type="match status" value="1"/>
</dbReference>
<feature type="compositionally biased region" description="Basic and acidic residues" evidence="1">
    <location>
        <begin position="359"/>
        <end position="368"/>
    </location>
</feature>
<keyword evidence="2" id="KW-0472">Membrane</keyword>
<dbReference type="AlphaFoldDB" id="A0A410X2Y5"/>
<feature type="signal peptide" evidence="3">
    <location>
        <begin position="1"/>
        <end position="33"/>
    </location>
</feature>
<evidence type="ECO:0000313" key="4">
    <source>
        <dbReference type="EMBL" id="QAV20988.1"/>
    </source>
</evidence>
<keyword evidence="2" id="KW-1133">Transmembrane helix</keyword>
<feature type="compositionally biased region" description="Low complexity" evidence="1">
    <location>
        <begin position="310"/>
        <end position="325"/>
    </location>
</feature>
<dbReference type="EMBL" id="CP026520">
    <property type="protein sequence ID" value="QAV20988.1"/>
    <property type="molecule type" value="Genomic_DNA"/>
</dbReference>
<dbReference type="KEGG" id="pchi:PC41400_26285"/>
<reference evidence="4 5" key="1">
    <citation type="submission" date="2018-01" db="EMBL/GenBank/DDBJ databases">
        <title>The whole genome sequencing and assembly of Paenibacillus chitinolyticus KCCM 41400 strain.</title>
        <authorList>
            <person name="Kim J.-Y."/>
            <person name="Park M.-K."/>
            <person name="Lee Y.-J."/>
            <person name="Yi H."/>
            <person name="Bahn Y.-S."/>
            <person name="Kim J.F."/>
            <person name="Lee D.-W."/>
        </authorList>
    </citation>
    <scope>NUCLEOTIDE SEQUENCE [LARGE SCALE GENOMIC DNA]</scope>
    <source>
        <strain evidence="4 5">KCCM 41400</strain>
    </source>
</reference>
<gene>
    <name evidence="4" type="ORF">PC41400_26285</name>
</gene>
<evidence type="ECO:0000256" key="2">
    <source>
        <dbReference type="SAM" id="Phobius"/>
    </source>
</evidence>
<accession>A0A410X2Y5</accession>
<evidence type="ECO:0000256" key="3">
    <source>
        <dbReference type="SAM" id="SignalP"/>
    </source>
</evidence>
<proteinExistence type="predicted"/>
<feature type="compositionally biased region" description="Basic and acidic residues" evidence="1">
    <location>
        <begin position="387"/>
        <end position="402"/>
    </location>
</feature>
<evidence type="ECO:0000313" key="5">
    <source>
        <dbReference type="Proteomes" id="UP000288943"/>
    </source>
</evidence>
<feature type="chain" id="PRO_5019006993" evidence="3">
    <location>
        <begin position="34"/>
        <end position="402"/>
    </location>
</feature>
<protein>
    <submittedName>
        <fullName evidence="4">DUF2167 domain-containing protein</fullName>
    </submittedName>
</protein>
<feature type="region of interest" description="Disordered" evidence="1">
    <location>
        <begin position="310"/>
        <end position="402"/>
    </location>
</feature>
<sequence length="402" mass="43346">MNKGEKILKLPKLITLVTGAALCVSLWTAPASAEETLNWVEGPKKVELGQIAELDLGKDFVFLNDTDTKKFEQQNGSHVNNREIGSVFPKDEKQNWAVIFEYEETGHVKDDEKDKIDADKLLESYKTGTEEANKRGDVSNRLFVDGWDVKPFYDNDIHSLSWSLLGHDSKDEKFVNYNVNVLTRKGVISVVLVTDPKNLAADRKVLTSSILPKLQVKAGERYEEYNSKTDKLAEYGLSGLILGGAGLAVAKKVGLIGLLLVFLKKFGVILVAALAALWRFLRGKKKKAAAEQAAEAQAAEARAAELTAAGSAGSAADATAQDADPAPGPSAETAAQQPAGESGRPVVRMLSGAEAPADPTREPEHSRSEAAPASESGTGRAPLTEEDSLRKPDRPEDPDKSK</sequence>
<keyword evidence="3" id="KW-0732">Signal</keyword>
<organism evidence="4 5">
    <name type="scientific">Paenibacillus chitinolyticus</name>
    <dbReference type="NCBI Taxonomy" id="79263"/>
    <lineage>
        <taxon>Bacteria</taxon>
        <taxon>Bacillati</taxon>
        <taxon>Bacillota</taxon>
        <taxon>Bacilli</taxon>
        <taxon>Bacillales</taxon>
        <taxon>Paenibacillaceae</taxon>
        <taxon>Paenibacillus</taxon>
    </lineage>
</organism>